<dbReference type="GeneID" id="55988516"/>
<comment type="subcellular location">
    <subcellularLocation>
        <location evidence="1">Membrane</location>
        <topology evidence="1">Multi-pass membrane protein</topology>
    </subcellularLocation>
</comment>
<dbReference type="InterPro" id="IPR020846">
    <property type="entry name" value="MFS_dom"/>
</dbReference>
<protein>
    <recommendedName>
        <fullName evidence="8">Major facilitator superfamily (MFS) profile domain-containing protein</fullName>
    </recommendedName>
</protein>
<evidence type="ECO:0000256" key="7">
    <source>
        <dbReference type="SAM" id="Phobius"/>
    </source>
</evidence>
<dbReference type="Pfam" id="PF07690">
    <property type="entry name" value="MFS_1"/>
    <property type="match status" value="1"/>
</dbReference>
<feature type="domain" description="Major facilitator superfamily (MFS) profile" evidence="8">
    <location>
        <begin position="108"/>
        <end position="519"/>
    </location>
</feature>
<dbReference type="InterPro" id="IPR036259">
    <property type="entry name" value="MFS_trans_sf"/>
</dbReference>
<keyword evidence="4 7" id="KW-1133">Transmembrane helix</keyword>
<reference evidence="10" key="1">
    <citation type="submission" date="2020-06" db="EMBL/GenBank/DDBJ databases">
        <title>A chromosome-scale genome assembly of Talaromyces rugulosus W13939.</title>
        <authorList>
            <person name="Wang B."/>
            <person name="Guo L."/>
            <person name="Ye K."/>
            <person name="Wang L."/>
        </authorList>
    </citation>
    <scope>NUCLEOTIDE SEQUENCE [LARGE SCALE GENOMIC DNA]</scope>
    <source>
        <strain evidence="10">W13939</strain>
    </source>
</reference>
<keyword evidence="3 7" id="KW-0812">Transmembrane</keyword>
<feature type="transmembrane region" description="Helical" evidence="7">
    <location>
        <begin position="428"/>
        <end position="446"/>
    </location>
</feature>
<feature type="transmembrane region" description="Helical" evidence="7">
    <location>
        <begin position="265"/>
        <end position="285"/>
    </location>
</feature>
<feature type="compositionally biased region" description="Polar residues" evidence="6">
    <location>
        <begin position="525"/>
        <end position="536"/>
    </location>
</feature>
<sequence>MADAVFASPNPTAGAGFNTGQSSLAFISLQYSEPCKMNTPSEKMSGLSTEVPKDSEIAQPGEVVDSSHHNQDVDVAAKFLQELDPAILRDPITPAEARKVLWKIDLIMIPMIMVTVVLAAVDKVIISNAAIYGMKTDTHLVGNEYSWVGSIFYFGYLLAEYPAAFLIQRFPIAKFYAVCIMGWAVLLFCTAATSNFAGLATTRFIMGMLESVAFPISSILTVMWWTTDEQPIRLAFWFNQLSSVFAGLVSYGIGHTTTSLHPWRLLFLVLGAFTVIWSIVMYIFLPDSPVKCWYMSDREKYVCLVRVKDNNTGVEDKKIKLYQVRECLLDPKTWLLALFSLAQNIPNGGLVTFASIIVSGLGYSSLITTVLGIPTGVLATVWQLLLSFVASRFRNTRCLVIALANLVPMICAILMWKLPRENKNGLLASYYVFYTYWGPYVLSTSLPMANTSGHSKKLTMNAVFFIAYCVGNIIGPQLFRSSDAPTYSHGYEGLLACLVVAIVSIVAYGILCHFENRKRDREQQHSTVSAINPFSDQTDKEKRDFRYTY</sequence>
<feature type="transmembrane region" description="Helical" evidence="7">
    <location>
        <begin position="491"/>
        <end position="511"/>
    </location>
</feature>
<dbReference type="KEGG" id="trg:TRUGW13939_01003"/>
<dbReference type="AlphaFoldDB" id="A0A7H8QL25"/>
<dbReference type="GO" id="GO:0022857">
    <property type="term" value="F:transmembrane transporter activity"/>
    <property type="evidence" value="ECO:0007669"/>
    <property type="project" value="InterPro"/>
</dbReference>
<dbReference type="PANTHER" id="PTHR43791">
    <property type="entry name" value="PERMEASE-RELATED"/>
    <property type="match status" value="1"/>
</dbReference>
<dbReference type="SUPFAM" id="SSF103473">
    <property type="entry name" value="MFS general substrate transporter"/>
    <property type="match status" value="1"/>
</dbReference>
<dbReference type="OrthoDB" id="6730379at2759"/>
<dbReference type="PANTHER" id="PTHR43791:SF41">
    <property type="entry name" value="MAJOR FACILITATOR SUPERFAMILY (MFS) PROFILE DOMAIN-CONTAINING PROTEIN"/>
    <property type="match status" value="1"/>
</dbReference>
<gene>
    <name evidence="9" type="ORF">TRUGW13939_01003</name>
</gene>
<organism evidence="9 10">
    <name type="scientific">Talaromyces rugulosus</name>
    <name type="common">Penicillium rugulosum</name>
    <dbReference type="NCBI Taxonomy" id="121627"/>
    <lineage>
        <taxon>Eukaryota</taxon>
        <taxon>Fungi</taxon>
        <taxon>Dikarya</taxon>
        <taxon>Ascomycota</taxon>
        <taxon>Pezizomycotina</taxon>
        <taxon>Eurotiomycetes</taxon>
        <taxon>Eurotiomycetidae</taxon>
        <taxon>Eurotiales</taxon>
        <taxon>Trichocomaceae</taxon>
        <taxon>Talaromyces</taxon>
        <taxon>Talaromyces sect. Islandici</taxon>
    </lineage>
</organism>
<proteinExistence type="predicted"/>
<keyword evidence="5 7" id="KW-0472">Membrane</keyword>
<feature type="transmembrane region" description="Helical" evidence="7">
    <location>
        <begin position="363"/>
        <end position="386"/>
    </location>
</feature>
<evidence type="ECO:0000256" key="6">
    <source>
        <dbReference type="SAM" id="MobiDB-lite"/>
    </source>
</evidence>
<feature type="compositionally biased region" description="Basic and acidic residues" evidence="6">
    <location>
        <begin position="537"/>
        <end position="549"/>
    </location>
</feature>
<evidence type="ECO:0000256" key="1">
    <source>
        <dbReference type="ARBA" id="ARBA00004141"/>
    </source>
</evidence>
<feature type="transmembrane region" description="Helical" evidence="7">
    <location>
        <begin position="458"/>
        <end position="479"/>
    </location>
</feature>
<feature type="region of interest" description="Disordered" evidence="6">
    <location>
        <begin position="524"/>
        <end position="549"/>
    </location>
</feature>
<evidence type="ECO:0000256" key="3">
    <source>
        <dbReference type="ARBA" id="ARBA00022692"/>
    </source>
</evidence>
<feature type="transmembrane region" description="Helical" evidence="7">
    <location>
        <begin position="204"/>
        <end position="227"/>
    </location>
</feature>
<evidence type="ECO:0000256" key="2">
    <source>
        <dbReference type="ARBA" id="ARBA00022448"/>
    </source>
</evidence>
<dbReference type="Proteomes" id="UP000509510">
    <property type="component" value="Chromosome I"/>
</dbReference>
<dbReference type="InterPro" id="IPR011701">
    <property type="entry name" value="MFS"/>
</dbReference>
<keyword evidence="10" id="KW-1185">Reference proteome</keyword>
<evidence type="ECO:0000313" key="9">
    <source>
        <dbReference type="EMBL" id="QKX53923.1"/>
    </source>
</evidence>
<name>A0A7H8QL25_TALRU</name>
<dbReference type="GO" id="GO:0016020">
    <property type="term" value="C:membrane"/>
    <property type="evidence" value="ECO:0007669"/>
    <property type="project" value="UniProtKB-SubCell"/>
</dbReference>
<feature type="transmembrane region" description="Helical" evidence="7">
    <location>
        <begin position="145"/>
        <end position="163"/>
    </location>
</feature>
<dbReference type="PROSITE" id="PS50850">
    <property type="entry name" value="MFS"/>
    <property type="match status" value="1"/>
</dbReference>
<evidence type="ECO:0000259" key="8">
    <source>
        <dbReference type="PROSITE" id="PS50850"/>
    </source>
</evidence>
<dbReference type="Gene3D" id="1.20.1250.20">
    <property type="entry name" value="MFS general substrate transporter like domains"/>
    <property type="match status" value="2"/>
</dbReference>
<keyword evidence="2" id="KW-0813">Transport</keyword>
<feature type="transmembrane region" description="Helical" evidence="7">
    <location>
        <begin position="398"/>
        <end position="416"/>
    </location>
</feature>
<feature type="transmembrane region" description="Helical" evidence="7">
    <location>
        <begin position="106"/>
        <end position="125"/>
    </location>
</feature>
<dbReference type="EMBL" id="CP055898">
    <property type="protein sequence ID" value="QKX53923.1"/>
    <property type="molecule type" value="Genomic_DNA"/>
</dbReference>
<accession>A0A7H8QL25</accession>
<feature type="transmembrane region" description="Helical" evidence="7">
    <location>
        <begin position="175"/>
        <end position="198"/>
    </location>
</feature>
<evidence type="ECO:0000256" key="4">
    <source>
        <dbReference type="ARBA" id="ARBA00022989"/>
    </source>
</evidence>
<evidence type="ECO:0000313" key="10">
    <source>
        <dbReference type="Proteomes" id="UP000509510"/>
    </source>
</evidence>
<evidence type="ECO:0000256" key="5">
    <source>
        <dbReference type="ARBA" id="ARBA00023136"/>
    </source>
</evidence>
<feature type="transmembrane region" description="Helical" evidence="7">
    <location>
        <begin position="234"/>
        <end position="253"/>
    </location>
</feature>
<feature type="transmembrane region" description="Helical" evidence="7">
    <location>
        <begin position="334"/>
        <end position="357"/>
    </location>
</feature>
<dbReference type="RefSeq" id="XP_035340102.1">
    <property type="nucleotide sequence ID" value="XM_035484209.1"/>
</dbReference>